<gene>
    <name evidence="3" type="ORF">CEY11_19670</name>
</gene>
<evidence type="ECO:0000259" key="1">
    <source>
        <dbReference type="Pfam" id="PF00561"/>
    </source>
</evidence>
<dbReference type="InterPro" id="IPR000073">
    <property type="entry name" value="AB_hydrolase_1"/>
</dbReference>
<proteinExistence type="predicted"/>
<dbReference type="GO" id="GO:0051920">
    <property type="term" value="F:peroxiredoxin activity"/>
    <property type="evidence" value="ECO:0007669"/>
    <property type="project" value="InterPro"/>
</dbReference>
<keyword evidence="4" id="KW-1185">Reference proteome</keyword>
<keyword evidence="3" id="KW-0378">Hydrolase</keyword>
<dbReference type="EMBL" id="NJIH01000011">
    <property type="protein sequence ID" value="OWT56288.1"/>
    <property type="molecule type" value="Genomic_DNA"/>
</dbReference>
<dbReference type="InterPro" id="IPR029058">
    <property type="entry name" value="AB_hydrolase_fold"/>
</dbReference>
<dbReference type="PRINTS" id="PR00111">
    <property type="entry name" value="ABHYDROLASE"/>
</dbReference>
<dbReference type="Gene3D" id="1.20.1290.10">
    <property type="entry name" value="AhpD-like"/>
    <property type="match status" value="1"/>
</dbReference>
<feature type="domain" description="AB hydrolase-1" evidence="1">
    <location>
        <begin position="178"/>
        <end position="402"/>
    </location>
</feature>
<dbReference type="OrthoDB" id="9793083at2"/>
<dbReference type="PANTHER" id="PTHR33570">
    <property type="entry name" value="4-CARBOXYMUCONOLACTONE DECARBOXYLASE FAMILY PROTEIN"/>
    <property type="match status" value="1"/>
</dbReference>
<evidence type="ECO:0000313" key="3">
    <source>
        <dbReference type="EMBL" id="OWT56288.1"/>
    </source>
</evidence>
<organism evidence="3 4">
    <name type="scientific">Candidimonas nitroreducens</name>
    <dbReference type="NCBI Taxonomy" id="683354"/>
    <lineage>
        <taxon>Bacteria</taxon>
        <taxon>Pseudomonadati</taxon>
        <taxon>Pseudomonadota</taxon>
        <taxon>Betaproteobacteria</taxon>
        <taxon>Burkholderiales</taxon>
        <taxon>Alcaligenaceae</taxon>
        <taxon>Candidimonas</taxon>
    </lineage>
</organism>
<name>A0A225M4T7_9BURK</name>
<reference evidence="4" key="1">
    <citation type="submission" date="2017-06" db="EMBL/GenBank/DDBJ databases">
        <title>Herbaspirillum phytohormonus sp. nov., isolated from the root nodule of Robinia pseudoacacia in lead-zinc mine.</title>
        <authorList>
            <person name="Fan M."/>
            <person name="Lin Y."/>
        </authorList>
    </citation>
    <scope>NUCLEOTIDE SEQUENCE [LARGE SCALE GENOMIC DNA]</scope>
    <source>
        <strain evidence="4">SC-089</strain>
    </source>
</reference>
<sequence length="423" mass="45785">MSLDPIDHDLERGLRNRRAILGEAWVERSLGNATDFTAEFQNMITRFAWHEIWSRPGLPAQTRRCIVLSITAAMGRWEEFELHVRAGLQGGETGLTPDELKEVLMQIGVYAGVPAANTAFALAQKILREIGPALGYELAPASPLQADHPGVGRMGSTRARPALCYSVREARRADSRGVVVLSHALGCDLDMWDFLANRLAADYTVVSYDHRGHGGSDSPEGPYTMAELAEDAANLLRELQTGPVTWIGLSMGGMVGQELALRHPDLVSALVIANSTSGYPETVRTAWRERIATVRAQGIEAIADAVMERYFHDGFRQSHTGTVAAFRRRLVGTDRAGYIGCCHAVGTVDTTSRLAGIRAATLVIAGELDQGAPVAMSETMAQAIPDARLVVIPQASHLAVAEQPEAFAAAVEEFLAELRPRAE</sequence>
<dbReference type="AlphaFoldDB" id="A0A225M4T7"/>
<dbReference type="SUPFAM" id="SSF53474">
    <property type="entry name" value="alpha/beta-Hydrolases"/>
    <property type="match status" value="1"/>
</dbReference>
<dbReference type="Pfam" id="PF02627">
    <property type="entry name" value="CMD"/>
    <property type="match status" value="1"/>
</dbReference>
<dbReference type="InterPro" id="IPR052512">
    <property type="entry name" value="4CMD/NDH-1_regulator"/>
</dbReference>
<dbReference type="RefSeq" id="WP_088605166.1">
    <property type="nucleotide sequence ID" value="NZ_NJIH01000011.1"/>
</dbReference>
<accession>A0A225M4T7</accession>
<dbReference type="GO" id="GO:0016787">
    <property type="term" value="F:hydrolase activity"/>
    <property type="evidence" value="ECO:0007669"/>
    <property type="project" value="UniProtKB-KW"/>
</dbReference>
<dbReference type="SUPFAM" id="SSF69118">
    <property type="entry name" value="AhpD-like"/>
    <property type="match status" value="1"/>
</dbReference>
<dbReference type="InterPro" id="IPR003779">
    <property type="entry name" value="CMD-like"/>
</dbReference>
<protein>
    <submittedName>
        <fullName evidence="3">Hydrolase</fullName>
    </submittedName>
</protein>
<comment type="caution">
    <text evidence="3">The sequence shown here is derived from an EMBL/GenBank/DDBJ whole genome shotgun (WGS) entry which is preliminary data.</text>
</comment>
<dbReference type="Pfam" id="PF00561">
    <property type="entry name" value="Abhydrolase_1"/>
    <property type="match status" value="1"/>
</dbReference>
<feature type="domain" description="Carboxymuconolactone decarboxylase-like" evidence="2">
    <location>
        <begin position="39"/>
        <end position="124"/>
    </location>
</feature>
<dbReference type="Proteomes" id="UP000214603">
    <property type="component" value="Unassembled WGS sequence"/>
</dbReference>
<evidence type="ECO:0000313" key="4">
    <source>
        <dbReference type="Proteomes" id="UP000214603"/>
    </source>
</evidence>
<evidence type="ECO:0000259" key="2">
    <source>
        <dbReference type="Pfam" id="PF02627"/>
    </source>
</evidence>
<dbReference type="Gene3D" id="3.40.50.1820">
    <property type="entry name" value="alpha/beta hydrolase"/>
    <property type="match status" value="1"/>
</dbReference>
<dbReference type="InterPro" id="IPR029032">
    <property type="entry name" value="AhpD-like"/>
</dbReference>
<dbReference type="PANTHER" id="PTHR33570:SF2">
    <property type="entry name" value="CARBOXYMUCONOLACTONE DECARBOXYLASE-LIKE DOMAIN-CONTAINING PROTEIN"/>
    <property type="match status" value="1"/>
</dbReference>